<dbReference type="Gene3D" id="3.30.420.240">
    <property type="match status" value="1"/>
</dbReference>
<dbReference type="NCBIfam" id="NF033889">
    <property type="entry name" value="termin_lrg_T7"/>
    <property type="match status" value="1"/>
</dbReference>
<dbReference type="RefSeq" id="WP_212812830.1">
    <property type="nucleotide sequence ID" value="NZ_AP024329.1"/>
</dbReference>
<keyword evidence="3" id="KW-1185">Reference proteome</keyword>
<evidence type="ECO:0000313" key="3">
    <source>
        <dbReference type="Proteomes" id="UP000677515"/>
    </source>
</evidence>
<dbReference type="EMBL" id="AP024329">
    <property type="protein sequence ID" value="BCQ35273.1"/>
    <property type="molecule type" value="Genomic_DNA"/>
</dbReference>
<protein>
    <recommendedName>
        <fullName evidence="1">Terminase large subunit ribonuclease H-like domain-containing protein</fullName>
    </recommendedName>
</protein>
<dbReference type="InterPro" id="IPR047987">
    <property type="entry name" value="Gp19-like_virus"/>
</dbReference>
<gene>
    <name evidence="2" type="ORF">ERHA53_26160</name>
</gene>
<reference evidence="2 3" key="1">
    <citation type="submission" date="2021-01" db="EMBL/GenBank/DDBJ databases">
        <title>Complete genome sequence of Erwinia rhapontici MAFF 311153.</title>
        <authorList>
            <person name="Morohoshi T."/>
            <person name="Someya N."/>
        </authorList>
    </citation>
    <scope>NUCLEOTIDE SEQUENCE [LARGE SCALE GENOMIC DNA]</scope>
    <source>
        <strain evidence="2 3">MAFF 311153</strain>
    </source>
</reference>
<dbReference type="Proteomes" id="UP000677515">
    <property type="component" value="Chromosome"/>
</dbReference>
<evidence type="ECO:0000313" key="2">
    <source>
        <dbReference type="EMBL" id="BCQ35273.1"/>
    </source>
</evidence>
<name>A0ABM7N1D8_ERWRD</name>
<feature type="domain" description="Terminase large subunit ribonuclease H-like" evidence="1">
    <location>
        <begin position="29"/>
        <end position="136"/>
    </location>
</feature>
<dbReference type="InterPro" id="IPR054762">
    <property type="entry name" value="Gp19_RNaseH-like"/>
</dbReference>
<organism evidence="2 3">
    <name type="scientific">Erwinia rhapontici</name>
    <name type="common">Pectobacterium rhapontici</name>
    <dbReference type="NCBI Taxonomy" id="55212"/>
    <lineage>
        <taxon>Bacteria</taxon>
        <taxon>Pseudomonadati</taxon>
        <taxon>Pseudomonadota</taxon>
        <taxon>Gammaproteobacteria</taxon>
        <taxon>Enterobacterales</taxon>
        <taxon>Erwiniaceae</taxon>
        <taxon>Erwinia</taxon>
    </lineage>
</organism>
<sequence length="257" mass="28949">MVGLKGDNYYHAHGNAEQFHDYTSKIMVIDPSGRGKDETSFAVLYWNNGYIYLMDIGGFRDGYGDPTLDSLAKIAKKHEVNKIYIESNFGDGMFTKLLQPVVHKIHPVEFEDIRSSKQKEVRICDTLEPVLGSHKLVIPSDIIQKDYQTAKDGDGKHSIQYSCMYQLTRMSRDKGALGHDDRIDVLAMGVAQFAEIMSINSESNMDHLMEEFLVEHLERSIASTVNTSRSATVGNITVTWQDDDFGNNNMLGGNDWV</sequence>
<accession>A0ABM7N1D8</accession>
<evidence type="ECO:0000259" key="1">
    <source>
        <dbReference type="Pfam" id="PF22530"/>
    </source>
</evidence>
<dbReference type="Pfam" id="PF22530">
    <property type="entry name" value="Terminase-T7_RNaseH-like"/>
    <property type="match status" value="1"/>
</dbReference>
<proteinExistence type="predicted"/>